<accession>A0ABW4ZHU6</accession>
<keyword evidence="3 6" id="KW-0812">Transmembrane</keyword>
<evidence type="ECO:0000256" key="4">
    <source>
        <dbReference type="ARBA" id="ARBA00022989"/>
    </source>
</evidence>
<evidence type="ECO:0000313" key="7">
    <source>
        <dbReference type="EMBL" id="MFD2161613.1"/>
    </source>
</evidence>
<feature type="transmembrane region" description="Helical" evidence="6">
    <location>
        <begin position="143"/>
        <end position="162"/>
    </location>
</feature>
<evidence type="ECO:0000256" key="6">
    <source>
        <dbReference type="SAM" id="Phobius"/>
    </source>
</evidence>
<name>A0ABW4ZHU6_9SPHI</name>
<proteinExistence type="predicted"/>
<protein>
    <submittedName>
        <fullName evidence="7">YihY/virulence factor BrkB family protein</fullName>
    </submittedName>
</protein>
<evidence type="ECO:0000313" key="8">
    <source>
        <dbReference type="Proteomes" id="UP001597387"/>
    </source>
</evidence>
<dbReference type="RefSeq" id="WP_255898914.1">
    <property type="nucleotide sequence ID" value="NZ_JAFMZO010000001.1"/>
</dbReference>
<dbReference type="PANTHER" id="PTHR30213:SF1">
    <property type="entry name" value="INNER MEMBRANE PROTEIN YHJD"/>
    <property type="match status" value="1"/>
</dbReference>
<feature type="transmembrane region" description="Helical" evidence="6">
    <location>
        <begin position="182"/>
        <end position="208"/>
    </location>
</feature>
<feature type="transmembrane region" description="Helical" evidence="6">
    <location>
        <begin position="34"/>
        <end position="54"/>
    </location>
</feature>
<dbReference type="Pfam" id="PF03631">
    <property type="entry name" value="Virul_fac_BrkB"/>
    <property type="match status" value="1"/>
</dbReference>
<keyword evidence="8" id="KW-1185">Reference proteome</keyword>
<gene>
    <name evidence="7" type="ORF">ACFSJU_04360</name>
</gene>
<feature type="transmembrane region" description="Helical" evidence="6">
    <location>
        <begin position="220"/>
        <end position="240"/>
    </location>
</feature>
<keyword evidence="2" id="KW-1003">Cell membrane</keyword>
<dbReference type="EMBL" id="JBHUHZ010000001">
    <property type="protein sequence ID" value="MFD2161613.1"/>
    <property type="molecule type" value="Genomic_DNA"/>
</dbReference>
<organism evidence="7 8">
    <name type="scientific">Paradesertivirga mongoliensis</name>
    <dbReference type="NCBI Taxonomy" id="2100740"/>
    <lineage>
        <taxon>Bacteria</taxon>
        <taxon>Pseudomonadati</taxon>
        <taxon>Bacteroidota</taxon>
        <taxon>Sphingobacteriia</taxon>
        <taxon>Sphingobacteriales</taxon>
        <taxon>Sphingobacteriaceae</taxon>
        <taxon>Paradesertivirga</taxon>
    </lineage>
</organism>
<comment type="caution">
    <text evidence="7">The sequence shown here is derived from an EMBL/GenBank/DDBJ whole genome shotgun (WGS) entry which is preliminary data.</text>
</comment>
<feature type="transmembrane region" description="Helical" evidence="6">
    <location>
        <begin position="96"/>
        <end position="115"/>
    </location>
</feature>
<keyword evidence="5 6" id="KW-0472">Membrane</keyword>
<dbReference type="PIRSF" id="PIRSF035875">
    <property type="entry name" value="RNase_BN"/>
    <property type="match status" value="1"/>
</dbReference>
<comment type="subcellular location">
    <subcellularLocation>
        <location evidence="1">Cell membrane</location>
        <topology evidence="1">Multi-pass membrane protein</topology>
    </subcellularLocation>
</comment>
<feature type="transmembrane region" description="Helical" evidence="6">
    <location>
        <begin position="252"/>
        <end position="273"/>
    </location>
</feature>
<evidence type="ECO:0000256" key="5">
    <source>
        <dbReference type="ARBA" id="ARBA00023136"/>
    </source>
</evidence>
<dbReference type="Proteomes" id="UP001597387">
    <property type="component" value="Unassembled WGS sequence"/>
</dbReference>
<sequence>MKLDKHFFKNLWAILVGSYNGFWNDRCFKLCAALSYYTLFSLAPLLLMLIYFAVEIFKQAAFEGQVFYEIKGFIGPEAALQIQQIIQNAAIKDDSFWTVVVGLITLFIGATGVFLEIQDSINLIWQVKAKPQKGWLKMITNRLLSFSMIATMGFLLIVSLVINGLVEALGERLKIYFEDITVFLVQVFNLCLTFAIITVLLGIIFKFLPDVKIKWKDVRAGAVFTAILFMLGRYAIGLYIDKVAPGSTYGAAGSLIVILVWVYYAAAILYFGAEFTQVYTEKHGRKIQPASYAVHILQTEQEKDVKVLPKQNQDVAGGDKPGSTS</sequence>
<dbReference type="NCBIfam" id="TIGR00765">
    <property type="entry name" value="yihY_not_rbn"/>
    <property type="match status" value="1"/>
</dbReference>
<evidence type="ECO:0000256" key="2">
    <source>
        <dbReference type="ARBA" id="ARBA00022475"/>
    </source>
</evidence>
<dbReference type="InterPro" id="IPR017039">
    <property type="entry name" value="Virul_fac_BrkB"/>
</dbReference>
<reference evidence="8" key="1">
    <citation type="journal article" date="2019" name="Int. J. Syst. Evol. Microbiol.">
        <title>The Global Catalogue of Microorganisms (GCM) 10K type strain sequencing project: providing services to taxonomists for standard genome sequencing and annotation.</title>
        <authorList>
            <consortium name="The Broad Institute Genomics Platform"/>
            <consortium name="The Broad Institute Genome Sequencing Center for Infectious Disease"/>
            <person name="Wu L."/>
            <person name="Ma J."/>
        </authorList>
    </citation>
    <scope>NUCLEOTIDE SEQUENCE [LARGE SCALE GENOMIC DNA]</scope>
    <source>
        <strain evidence="8">KCTC 42217</strain>
    </source>
</reference>
<evidence type="ECO:0000256" key="1">
    <source>
        <dbReference type="ARBA" id="ARBA00004651"/>
    </source>
</evidence>
<evidence type="ECO:0000256" key="3">
    <source>
        <dbReference type="ARBA" id="ARBA00022692"/>
    </source>
</evidence>
<keyword evidence="4 6" id="KW-1133">Transmembrane helix</keyword>
<dbReference type="PANTHER" id="PTHR30213">
    <property type="entry name" value="INNER MEMBRANE PROTEIN YHJD"/>
    <property type="match status" value="1"/>
</dbReference>